<dbReference type="AlphaFoldDB" id="A0A426XBT6"/>
<comment type="caution">
    <text evidence="2">The sequence shown here is derived from an EMBL/GenBank/DDBJ whole genome shotgun (WGS) entry which is preliminary data.</text>
</comment>
<gene>
    <name evidence="2" type="ORF">B296_00049465</name>
</gene>
<feature type="non-terminal residue" evidence="2">
    <location>
        <position position="1"/>
    </location>
</feature>
<accession>A0A426XBT6</accession>
<dbReference type="Proteomes" id="UP000287651">
    <property type="component" value="Unassembled WGS sequence"/>
</dbReference>
<evidence type="ECO:0000256" key="1">
    <source>
        <dbReference type="SAM" id="MobiDB-lite"/>
    </source>
</evidence>
<evidence type="ECO:0000313" key="3">
    <source>
        <dbReference type="Proteomes" id="UP000287651"/>
    </source>
</evidence>
<dbReference type="EMBL" id="AMZH03022888">
    <property type="protein sequence ID" value="RRT36935.1"/>
    <property type="molecule type" value="Genomic_DNA"/>
</dbReference>
<feature type="region of interest" description="Disordered" evidence="1">
    <location>
        <begin position="121"/>
        <end position="154"/>
    </location>
</feature>
<sequence length="154" mass="17205">VARSVETSASEVEGSRRYATRLPFHAPLMLHAHHILTLYHCTNGLAIRLSHAQGDGRGRQADSRTNARALTFERRFQSESEILIPTDMGEFAYSARTRHVGHRLSRCPSSLVKHGVEEGRLDAPMENSPTSTMPLATRDRRAPDEEGTSWDTNL</sequence>
<proteinExistence type="predicted"/>
<name>A0A426XBT6_ENSVE</name>
<evidence type="ECO:0000313" key="2">
    <source>
        <dbReference type="EMBL" id="RRT36935.1"/>
    </source>
</evidence>
<protein>
    <submittedName>
        <fullName evidence="2">Uncharacterized protein</fullName>
    </submittedName>
</protein>
<organism evidence="2 3">
    <name type="scientific">Ensete ventricosum</name>
    <name type="common">Abyssinian banana</name>
    <name type="synonym">Musa ensete</name>
    <dbReference type="NCBI Taxonomy" id="4639"/>
    <lineage>
        <taxon>Eukaryota</taxon>
        <taxon>Viridiplantae</taxon>
        <taxon>Streptophyta</taxon>
        <taxon>Embryophyta</taxon>
        <taxon>Tracheophyta</taxon>
        <taxon>Spermatophyta</taxon>
        <taxon>Magnoliopsida</taxon>
        <taxon>Liliopsida</taxon>
        <taxon>Zingiberales</taxon>
        <taxon>Musaceae</taxon>
        <taxon>Ensete</taxon>
    </lineage>
</organism>
<reference evidence="2 3" key="1">
    <citation type="journal article" date="2014" name="Agronomy (Basel)">
        <title>A Draft Genome Sequence for Ensete ventricosum, the Drought-Tolerant Tree Against Hunger.</title>
        <authorList>
            <person name="Harrison J."/>
            <person name="Moore K.A."/>
            <person name="Paszkiewicz K."/>
            <person name="Jones T."/>
            <person name="Grant M."/>
            <person name="Ambacheew D."/>
            <person name="Muzemil S."/>
            <person name="Studholme D.J."/>
        </authorList>
    </citation>
    <scope>NUCLEOTIDE SEQUENCE [LARGE SCALE GENOMIC DNA]</scope>
</reference>